<evidence type="ECO:0000313" key="7">
    <source>
        <dbReference type="EMBL" id="QDZ20405.1"/>
    </source>
</evidence>
<dbReference type="AlphaFoldDB" id="A0A5B8ML27"/>
<protein>
    <recommendedName>
        <fullName evidence="5">40S ribosomal protein S24</fullName>
    </recommendedName>
</protein>
<dbReference type="OrthoDB" id="10251131at2759"/>
<evidence type="ECO:0000256" key="1">
    <source>
        <dbReference type="ARBA" id="ARBA00009680"/>
    </source>
</evidence>
<dbReference type="SUPFAM" id="SSF54189">
    <property type="entry name" value="Ribosomal proteins S24e, L23 and L15e"/>
    <property type="match status" value="1"/>
</dbReference>
<name>A0A5B8ML27_9CHLO</name>
<dbReference type="Gene3D" id="3.30.70.3370">
    <property type="match status" value="1"/>
</dbReference>
<evidence type="ECO:0000256" key="5">
    <source>
        <dbReference type="RuleBase" id="RU004383"/>
    </source>
</evidence>
<evidence type="ECO:0000256" key="2">
    <source>
        <dbReference type="ARBA" id="ARBA00022980"/>
    </source>
</evidence>
<dbReference type="Pfam" id="PF01282">
    <property type="entry name" value="Ribosomal_S24e"/>
    <property type="match status" value="1"/>
</dbReference>
<dbReference type="EMBL" id="CP031037">
    <property type="protein sequence ID" value="QDZ20405.1"/>
    <property type="molecule type" value="Genomic_DNA"/>
</dbReference>
<evidence type="ECO:0000256" key="4">
    <source>
        <dbReference type="RuleBase" id="RU004381"/>
    </source>
</evidence>
<organism evidence="7 8">
    <name type="scientific">Chloropicon primus</name>
    <dbReference type="NCBI Taxonomy" id="1764295"/>
    <lineage>
        <taxon>Eukaryota</taxon>
        <taxon>Viridiplantae</taxon>
        <taxon>Chlorophyta</taxon>
        <taxon>Chloropicophyceae</taxon>
        <taxon>Chloropicales</taxon>
        <taxon>Chloropicaceae</taxon>
        <taxon>Chloropicon</taxon>
    </lineage>
</organism>
<reference evidence="7 8" key="1">
    <citation type="submission" date="2018-07" db="EMBL/GenBank/DDBJ databases">
        <title>The complete nuclear genome of the prasinophyte Chloropicon primus (CCMP1205).</title>
        <authorList>
            <person name="Pombert J.-F."/>
            <person name="Otis C."/>
            <person name="Turmel M."/>
            <person name="Lemieux C."/>
        </authorList>
    </citation>
    <scope>NUCLEOTIDE SEQUENCE [LARGE SCALE GENOMIC DNA]</scope>
    <source>
        <strain evidence="7 8">CCMP1205</strain>
    </source>
</reference>
<dbReference type="STRING" id="1764295.A0A5B8ML27"/>
<gene>
    <name evidence="7" type="ORF">A3770_04p29230</name>
</gene>
<dbReference type="GO" id="GO:0005840">
    <property type="term" value="C:ribosome"/>
    <property type="evidence" value="ECO:0007669"/>
    <property type="project" value="UniProtKB-KW"/>
</dbReference>
<proteinExistence type="inferred from homology"/>
<dbReference type="GO" id="GO:1990904">
    <property type="term" value="C:ribonucleoprotein complex"/>
    <property type="evidence" value="ECO:0007669"/>
    <property type="project" value="UniProtKB-KW"/>
</dbReference>
<feature type="region of interest" description="Disordered" evidence="6">
    <location>
        <begin position="104"/>
        <end position="131"/>
    </location>
</feature>
<dbReference type="InterPro" id="IPR053709">
    <property type="entry name" value="eRP_eS24_sf"/>
</dbReference>
<dbReference type="PANTHER" id="PTHR10496">
    <property type="entry name" value="40S RIBOSOMAL PROTEIN S24"/>
    <property type="match status" value="1"/>
</dbReference>
<dbReference type="InterPro" id="IPR018098">
    <property type="entry name" value="Ribosomal_eS24_CS"/>
</dbReference>
<keyword evidence="2 4" id="KW-0689">Ribosomal protein</keyword>
<dbReference type="InterPro" id="IPR001976">
    <property type="entry name" value="Ribosomal_eS24"/>
</dbReference>
<dbReference type="FunFam" id="3.30.70.3370:FF:000001">
    <property type="entry name" value="40S ribosomal protein S24"/>
    <property type="match status" value="1"/>
</dbReference>
<sequence length="131" mass="14951">MSDKACRIRTRKFMTNRLLQRKQFVIDVLHPGRANVPKAEISEKIAKMYDVKDPEGIIVFGFKTAFGGGKTTGFGLIYDSVVAAKKFELKYRLARVNLLEHTRKSRKQIKERKNRAKKLRGGKKAALTAKK</sequence>
<evidence type="ECO:0000313" key="8">
    <source>
        <dbReference type="Proteomes" id="UP000316726"/>
    </source>
</evidence>
<evidence type="ECO:0000256" key="6">
    <source>
        <dbReference type="SAM" id="MobiDB-lite"/>
    </source>
</evidence>
<dbReference type="Proteomes" id="UP000316726">
    <property type="component" value="Chromosome 4"/>
</dbReference>
<keyword evidence="8" id="KW-1185">Reference proteome</keyword>
<dbReference type="GO" id="GO:0003735">
    <property type="term" value="F:structural constituent of ribosome"/>
    <property type="evidence" value="ECO:0007669"/>
    <property type="project" value="InterPro"/>
</dbReference>
<dbReference type="HAMAP" id="MF_00545">
    <property type="entry name" value="Ribosomal_eS24"/>
    <property type="match status" value="1"/>
</dbReference>
<dbReference type="InterPro" id="IPR012678">
    <property type="entry name" value="Ribosomal_uL23/eL15/eS24_sf"/>
</dbReference>
<keyword evidence="3 4" id="KW-0687">Ribonucleoprotein</keyword>
<dbReference type="PROSITE" id="PS00529">
    <property type="entry name" value="RIBOSOMAL_S24E"/>
    <property type="match status" value="1"/>
</dbReference>
<dbReference type="GO" id="GO:0006412">
    <property type="term" value="P:translation"/>
    <property type="evidence" value="ECO:0007669"/>
    <property type="project" value="InterPro"/>
</dbReference>
<accession>A0A5B8ML27</accession>
<evidence type="ECO:0000256" key="3">
    <source>
        <dbReference type="ARBA" id="ARBA00023274"/>
    </source>
</evidence>
<comment type="similarity">
    <text evidence="1 4">Belongs to the eukaryotic ribosomal protein eS24 family.</text>
</comment>